<dbReference type="GO" id="GO:0035299">
    <property type="term" value="F:inositol-1,3,4,5,6-pentakisphosphate 2-kinase activity"/>
    <property type="evidence" value="ECO:0007669"/>
    <property type="project" value="UniProtKB-EC"/>
</dbReference>
<keyword evidence="5 9" id="KW-0808">Transferase</keyword>
<evidence type="ECO:0000313" key="10">
    <source>
        <dbReference type="EMBL" id="CAG8957573.1"/>
    </source>
</evidence>
<dbReference type="Pfam" id="PF06090">
    <property type="entry name" value="Ins_P5_2-kin"/>
    <property type="match status" value="1"/>
</dbReference>
<dbReference type="PANTHER" id="PTHR14456">
    <property type="entry name" value="INOSITOL POLYPHOSPHATE KINASE 1"/>
    <property type="match status" value="1"/>
</dbReference>
<gene>
    <name evidence="10" type="ORF">HYFRA_00010439</name>
</gene>
<evidence type="ECO:0000256" key="4">
    <source>
        <dbReference type="ARBA" id="ARBA00014846"/>
    </source>
</evidence>
<evidence type="ECO:0000256" key="8">
    <source>
        <dbReference type="ARBA" id="ARBA00022840"/>
    </source>
</evidence>
<evidence type="ECO:0000256" key="7">
    <source>
        <dbReference type="ARBA" id="ARBA00022777"/>
    </source>
</evidence>
<name>A0A9N9L3N2_9HELO</name>
<comment type="caution">
    <text evidence="10">The sequence shown here is derived from an EMBL/GenBank/DDBJ whole genome shotgun (WGS) entry which is preliminary data.</text>
</comment>
<evidence type="ECO:0000256" key="9">
    <source>
        <dbReference type="RuleBase" id="RU364126"/>
    </source>
</evidence>
<comment type="domain">
    <text evidence="9">The EXKPK motif is conserved in inositol-pentakisphosphate 2-kinases of both family 1 and 2.</text>
</comment>
<dbReference type="PANTHER" id="PTHR14456:SF2">
    <property type="entry name" value="INOSITOL-PENTAKISPHOSPHATE 2-KINASE"/>
    <property type="match status" value="1"/>
</dbReference>
<dbReference type="Proteomes" id="UP000696280">
    <property type="component" value="Unassembled WGS sequence"/>
</dbReference>
<comment type="function">
    <text evidence="9">Phosphorylates Ins(1,3,4,5,6)P5 at position 2 to form Ins(1,2,3,4,5,6)P6 (InsP6 or phytate).</text>
</comment>
<accession>A0A9N9L3N2</accession>
<evidence type="ECO:0000256" key="5">
    <source>
        <dbReference type="ARBA" id="ARBA00022679"/>
    </source>
</evidence>
<dbReference type="GO" id="GO:0032958">
    <property type="term" value="P:inositol phosphate biosynthetic process"/>
    <property type="evidence" value="ECO:0007669"/>
    <property type="project" value="TreeGrafter"/>
</dbReference>
<dbReference type="EC" id="2.7.1.158" evidence="3 9"/>
<evidence type="ECO:0000256" key="1">
    <source>
        <dbReference type="ARBA" id="ARBA00003979"/>
    </source>
</evidence>
<dbReference type="AlphaFoldDB" id="A0A9N9L3N2"/>
<dbReference type="InterPro" id="IPR009286">
    <property type="entry name" value="Ins_P5_2-kin"/>
</dbReference>
<evidence type="ECO:0000256" key="3">
    <source>
        <dbReference type="ARBA" id="ARBA00012023"/>
    </source>
</evidence>
<sequence>MDDSSSKETWFMFICQLTPLRDTFTCTCTSPGNFGRRDTTMQAIGGQVFHGRIRATVVPSSVESCQPINRLANREDHPYKISFIVLYQPSTTKIMVPPIPTLPSKAALVYLGEGAANVVYRISVPYPTPPPSQVEEYGEGTPPPTDIEIEDPEEPIVSASDMKIFDNKLLRLRKNLATTLPCAVSQANWLRLIVPMFGSEQLVDQFLVQLRPARAIERLNKQLVESEKPRSTSKNSIYTHAARPPKRHGIYLANDEHGLLVTDMTPGPLREEVMEFKPKWLVQSPSAPTNAKRCRQCAKRARANAKAIRSGHDVSRKTFCPLDFVSQKTTDIDRITSQLEPDARKAPRFKHWLQSNTLLKRLKDAQIQLDPKGCFKADPEDEKFRLAMTLRDCTVFLKFPSNGRGDGKVEARIGDLDLKSSGKAEYWRTTERDLINEGWYQATEKESDRQPLTCSLSRK</sequence>
<keyword evidence="8 9" id="KW-0067">ATP-binding</keyword>
<reference evidence="10" key="1">
    <citation type="submission" date="2021-07" db="EMBL/GenBank/DDBJ databases">
        <authorList>
            <person name="Durling M."/>
        </authorList>
    </citation>
    <scope>NUCLEOTIDE SEQUENCE</scope>
</reference>
<evidence type="ECO:0000256" key="2">
    <source>
        <dbReference type="ARBA" id="ARBA00008305"/>
    </source>
</evidence>
<dbReference type="GO" id="GO:0005634">
    <property type="term" value="C:nucleus"/>
    <property type="evidence" value="ECO:0007669"/>
    <property type="project" value="TreeGrafter"/>
</dbReference>
<evidence type="ECO:0000313" key="11">
    <source>
        <dbReference type="Proteomes" id="UP000696280"/>
    </source>
</evidence>
<comment type="catalytic activity">
    <reaction evidence="9">
        <text>1D-myo-inositol 1,3,4,5,6-pentakisphosphate + ATP = 1D-myo-inositol hexakisphosphate + ADP + H(+)</text>
        <dbReference type="Rhea" id="RHEA:20313"/>
        <dbReference type="ChEBI" id="CHEBI:15378"/>
        <dbReference type="ChEBI" id="CHEBI:30616"/>
        <dbReference type="ChEBI" id="CHEBI:57733"/>
        <dbReference type="ChEBI" id="CHEBI:58130"/>
        <dbReference type="ChEBI" id="CHEBI:456216"/>
        <dbReference type="EC" id="2.7.1.158"/>
    </reaction>
</comment>
<keyword evidence="11" id="KW-1185">Reference proteome</keyword>
<comment type="function">
    <text evidence="1">Has kinase activity and phosphorylates inositol-1,3,4,5,6-pentakisphosphate (Ins(1,3,4,5,6)P5) to produce 1,2,3,4,5,6-hexakisphosphate (InsP6), also known as phytate.</text>
</comment>
<protein>
    <recommendedName>
        <fullName evidence="4 9">Inositol-pentakisphosphate 2-kinase</fullName>
        <ecNumber evidence="3 9">2.7.1.158</ecNumber>
    </recommendedName>
</protein>
<dbReference type="OrthoDB" id="272370at2759"/>
<dbReference type="EMBL" id="CAJVRL010000080">
    <property type="protein sequence ID" value="CAG8957573.1"/>
    <property type="molecule type" value="Genomic_DNA"/>
</dbReference>
<evidence type="ECO:0000256" key="6">
    <source>
        <dbReference type="ARBA" id="ARBA00022741"/>
    </source>
</evidence>
<organism evidence="10 11">
    <name type="scientific">Hymenoscyphus fraxineus</name>
    <dbReference type="NCBI Taxonomy" id="746836"/>
    <lineage>
        <taxon>Eukaryota</taxon>
        <taxon>Fungi</taxon>
        <taxon>Dikarya</taxon>
        <taxon>Ascomycota</taxon>
        <taxon>Pezizomycotina</taxon>
        <taxon>Leotiomycetes</taxon>
        <taxon>Helotiales</taxon>
        <taxon>Helotiaceae</taxon>
        <taxon>Hymenoscyphus</taxon>
    </lineage>
</organism>
<dbReference type="GO" id="GO:0005524">
    <property type="term" value="F:ATP binding"/>
    <property type="evidence" value="ECO:0007669"/>
    <property type="project" value="UniProtKB-KW"/>
</dbReference>
<comment type="similarity">
    <text evidence="2">Belongs to the IPK1 type 1 family.</text>
</comment>
<proteinExistence type="inferred from homology"/>
<keyword evidence="6 9" id="KW-0547">Nucleotide-binding</keyword>
<keyword evidence="7 9" id="KW-0418">Kinase</keyword>